<reference evidence="2" key="1">
    <citation type="journal article" date="2019" name="Sci. Rep.">
        <title>Draft genome of Tanacetum cinerariifolium, the natural source of mosquito coil.</title>
        <authorList>
            <person name="Yamashiro T."/>
            <person name="Shiraishi A."/>
            <person name="Satake H."/>
            <person name="Nakayama K."/>
        </authorList>
    </citation>
    <scope>NUCLEOTIDE SEQUENCE</scope>
</reference>
<comment type="caution">
    <text evidence="2">The sequence shown here is derived from an EMBL/GenBank/DDBJ whole genome shotgun (WGS) entry which is preliminary data.</text>
</comment>
<evidence type="ECO:0000313" key="2">
    <source>
        <dbReference type="EMBL" id="GFC74713.1"/>
    </source>
</evidence>
<feature type="compositionally biased region" description="Polar residues" evidence="1">
    <location>
        <begin position="1"/>
        <end position="12"/>
    </location>
</feature>
<proteinExistence type="predicted"/>
<accession>A0A699QXI2</accession>
<gene>
    <name evidence="2" type="ORF">Tci_846683</name>
</gene>
<sequence length="114" mass="13199">MTEPITPTLNVNSEEKNNDQVADAQTDENEFYSIFSTSVREEAESSPRNEAMVDSAWIEAMQDELHQFDRPQVQELIDKPFGKTVTQLNWLWKNKKNEDQILIHNKSLLVAKGY</sequence>
<feature type="non-terminal residue" evidence="2">
    <location>
        <position position="114"/>
    </location>
</feature>
<organism evidence="2">
    <name type="scientific">Tanacetum cinerariifolium</name>
    <name type="common">Dalmatian daisy</name>
    <name type="synonym">Chrysanthemum cinerariifolium</name>
    <dbReference type="NCBI Taxonomy" id="118510"/>
    <lineage>
        <taxon>Eukaryota</taxon>
        <taxon>Viridiplantae</taxon>
        <taxon>Streptophyta</taxon>
        <taxon>Embryophyta</taxon>
        <taxon>Tracheophyta</taxon>
        <taxon>Spermatophyta</taxon>
        <taxon>Magnoliopsida</taxon>
        <taxon>eudicotyledons</taxon>
        <taxon>Gunneridae</taxon>
        <taxon>Pentapetalae</taxon>
        <taxon>asterids</taxon>
        <taxon>campanulids</taxon>
        <taxon>Asterales</taxon>
        <taxon>Asteraceae</taxon>
        <taxon>Asteroideae</taxon>
        <taxon>Anthemideae</taxon>
        <taxon>Anthemidinae</taxon>
        <taxon>Tanacetum</taxon>
    </lineage>
</organism>
<feature type="region of interest" description="Disordered" evidence="1">
    <location>
        <begin position="1"/>
        <end position="27"/>
    </location>
</feature>
<evidence type="ECO:0000256" key="1">
    <source>
        <dbReference type="SAM" id="MobiDB-lite"/>
    </source>
</evidence>
<dbReference type="AlphaFoldDB" id="A0A699QXI2"/>
<name>A0A699QXI2_TANCI</name>
<protein>
    <submittedName>
        <fullName evidence="2">Gag-Pol polyprotein</fullName>
    </submittedName>
</protein>
<dbReference type="EMBL" id="BKCJ011048562">
    <property type="protein sequence ID" value="GFC74713.1"/>
    <property type="molecule type" value="Genomic_DNA"/>
</dbReference>